<evidence type="ECO:0000313" key="1">
    <source>
        <dbReference type="EMBL" id="OXU27756.1"/>
    </source>
</evidence>
<sequence>FCYSGVFEVAEHEYRDDNALLGSWCAGKIRYSRISGATEHGHGAILKIIPEDDVDTVYPGHQIPRKRLSSLYSYTVTSKIPNQRVSTKYV</sequence>
<protein>
    <submittedName>
        <fullName evidence="1">Uncharacterized protein</fullName>
    </submittedName>
</protein>
<gene>
    <name evidence="1" type="ORF">TSAR_002476</name>
</gene>
<accession>A0A232FA82</accession>
<name>A0A232FA82_9HYME</name>
<organism evidence="1 2">
    <name type="scientific">Trichomalopsis sarcophagae</name>
    <dbReference type="NCBI Taxonomy" id="543379"/>
    <lineage>
        <taxon>Eukaryota</taxon>
        <taxon>Metazoa</taxon>
        <taxon>Ecdysozoa</taxon>
        <taxon>Arthropoda</taxon>
        <taxon>Hexapoda</taxon>
        <taxon>Insecta</taxon>
        <taxon>Pterygota</taxon>
        <taxon>Neoptera</taxon>
        <taxon>Endopterygota</taxon>
        <taxon>Hymenoptera</taxon>
        <taxon>Apocrita</taxon>
        <taxon>Proctotrupomorpha</taxon>
        <taxon>Chalcidoidea</taxon>
        <taxon>Pteromalidae</taxon>
        <taxon>Pteromalinae</taxon>
        <taxon>Trichomalopsis</taxon>
    </lineage>
</organism>
<proteinExistence type="predicted"/>
<dbReference type="EMBL" id="NNAY01000546">
    <property type="protein sequence ID" value="OXU27756.1"/>
    <property type="molecule type" value="Genomic_DNA"/>
</dbReference>
<evidence type="ECO:0000313" key="2">
    <source>
        <dbReference type="Proteomes" id="UP000215335"/>
    </source>
</evidence>
<feature type="non-terminal residue" evidence="1">
    <location>
        <position position="90"/>
    </location>
</feature>
<dbReference type="AlphaFoldDB" id="A0A232FA82"/>
<comment type="caution">
    <text evidence="1">The sequence shown here is derived from an EMBL/GenBank/DDBJ whole genome shotgun (WGS) entry which is preliminary data.</text>
</comment>
<dbReference type="Proteomes" id="UP000215335">
    <property type="component" value="Unassembled WGS sequence"/>
</dbReference>
<keyword evidence="2" id="KW-1185">Reference proteome</keyword>
<feature type="non-terminal residue" evidence="1">
    <location>
        <position position="1"/>
    </location>
</feature>
<reference evidence="1 2" key="1">
    <citation type="journal article" date="2017" name="Curr. Biol.">
        <title>The Evolution of Venom by Co-option of Single-Copy Genes.</title>
        <authorList>
            <person name="Martinson E.O."/>
            <person name="Mrinalini"/>
            <person name="Kelkar Y.D."/>
            <person name="Chang C.H."/>
            <person name="Werren J.H."/>
        </authorList>
    </citation>
    <scope>NUCLEOTIDE SEQUENCE [LARGE SCALE GENOMIC DNA]</scope>
    <source>
        <strain evidence="1 2">Alberta</strain>
        <tissue evidence="1">Whole body</tissue>
    </source>
</reference>